<dbReference type="KEGG" id="tet:TTHERM_00287960"/>
<feature type="region of interest" description="Disordered" evidence="1">
    <location>
        <begin position="701"/>
        <end position="745"/>
    </location>
</feature>
<protein>
    <submittedName>
        <fullName evidence="3">Endo-1,4-beta-xylanase xylA, putative</fullName>
    </submittedName>
</protein>
<feature type="region of interest" description="Disordered" evidence="1">
    <location>
        <begin position="281"/>
        <end position="304"/>
    </location>
</feature>
<dbReference type="InParanoid" id="I7M228"/>
<feature type="region of interest" description="Disordered" evidence="1">
    <location>
        <begin position="614"/>
        <end position="642"/>
    </location>
</feature>
<sequence>MNRFSLEFQNRYLEKQYQKRVSNQNSRLLRKILLGYFVFYVIPEIAEASMNQDYNSIDSNEVLSIIGYLILLVCYLGLTKKKDFFNFICLIAHIAILLTSMLGMIKHTKQNNKFIQGASCEAQAVWLIQNTFQYSAIQVGFHFIISLISSTIKIALTSVTIVYTTIIIYIIVIVEEGSKTSKFSIVMIIFFAFIICEMYFIHYNHKMRRQNFLHQFNDKQFTNILKNGLNQNIFFVSYNQTLNNIDIWFSNKSCERYFSSQNKGEFKKFTRSVYLQEQTSSKSEEFYPDQNGIQEGKVKSKQQENQYDNITDELSLEQKKKSLQASSKDKNAKLENVIIELIKSQIKKQKHKNYYDFSQFKKYLAIQKEDEVEIVSKNVKNQNAQPKKKPTKEKLFQFKINTFIRNSCFNSCVIFNEEEWDKYNGLYKDKCSLQMQKQQDFIQMLQPVIQKMEPFSYLHESLVACINQSTTLLNNMLLYNFIVQNKFENKQITLPDFLTDFSLTEMLEYIKISNQTFFPIKYDVLINGESSRENIIFHSNQKRVAQIIQNFILEIERFVKSYRKNNHIQNININAQQIKGVNSKSNIIKFTINFSLSENSYQSNQNFILLEENEEEDEDQDQTKLNNQKGNKLESNTNDNNYLQNMKQNQKNIYEFIQQKSLDDDDDDDNDQQERSLENLNEISNWNTIENKDDELNQKQVNKQNKEEPNKALKLNQNKNTKQGSSLFSLNIKKQAQSKSVNKKYKPQIRVLNNNDMQHSQEVLLLQNENDLEKVPSDDKNSLNAIATISNLKNNSDVNENQFYDNQKQKHTFITKNTDKETQYMPFISENNTRSTNKISCISNNNHNNNGGQLENQSINFQVFTQPSNQISNSNFNLDSKQIIQNQIEILNLKDQKDPQHISDVEQDQLMKVQNENNINIKVNNDCEDLQSYRDYEKNTDETHQNIIGYQFQNFTKQNIFQKDSTTNSSISKPSEQTTKTLKYLNQNQDSLQIPDSNKVNSNIFPAYNIGEESFSFQIPNCQTLNIQNQQQSLENQKSPLNNFGSNSIFSNRNISQNNQNTIQMTQSNAPNEVDVQKQNSYQLIKEIASIYSPQRQQTEQKDKNFQYNLVQFKDEDCKSSSNDQNKNAIESGESYQMNKRNTSHFAIIPSQQLGFKIEEKEQKIKILVNNSPQKQENNLYLNENPKKFNSNPQNINANDHKDLQQKKQQPDPVQTRISSFSHDTNPQSIYQRPSNNFFSKGNSFDIHRLTTTTATSKTINMTQSSKISPNQQKDQVKNIFFQQKLPSIENNQITSTKVQIKSNNIKISNAKNQDMKKQNSYSLPSQQQNAKNFQQSLIIPIQQSQAESRNLISPGQNSSQTNQSQSQTLLTFKQVYAEPIKIMKTFKPDQDLIYQRLNCLNLQVNAKLICALGPTNDIIINDKNEFSFYLYQDMRILHTNSEQFQNNYVQSFINFNDNSSPQSLKKSNTYQIKSQANYNFSKENKNQQLDSNSSYSNTSNQLGEVHINKIEISNLSPGKIFTQNKFVGSNTQL</sequence>
<gene>
    <name evidence="3" type="ORF">TTHERM_00287960</name>
</gene>
<dbReference type="RefSeq" id="XP_001018612.1">
    <property type="nucleotide sequence ID" value="XM_001018612.1"/>
</dbReference>
<proteinExistence type="predicted"/>
<feature type="compositionally biased region" description="Polar residues" evidence="1">
    <location>
        <begin position="1212"/>
        <end position="1243"/>
    </location>
</feature>
<evidence type="ECO:0000256" key="1">
    <source>
        <dbReference type="SAM" id="MobiDB-lite"/>
    </source>
</evidence>
<feature type="compositionally biased region" description="Polar residues" evidence="1">
    <location>
        <begin position="623"/>
        <end position="642"/>
    </location>
</feature>
<feature type="transmembrane region" description="Helical" evidence="2">
    <location>
        <begin position="32"/>
        <end position="50"/>
    </location>
</feature>
<feature type="transmembrane region" description="Helical" evidence="2">
    <location>
        <begin position="62"/>
        <end position="78"/>
    </location>
</feature>
<keyword evidence="4" id="KW-1185">Reference proteome</keyword>
<feature type="compositionally biased region" description="Basic and acidic residues" evidence="1">
    <location>
        <begin position="1199"/>
        <end position="1210"/>
    </location>
</feature>
<feature type="region of interest" description="Disordered" evidence="1">
    <location>
        <begin position="1183"/>
        <end position="1243"/>
    </location>
</feature>
<accession>I7M228</accession>
<feature type="compositionally biased region" description="Polar residues" evidence="1">
    <location>
        <begin position="715"/>
        <end position="740"/>
    </location>
</feature>
<name>I7M228_TETTS</name>
<keyword evidence="2" id="KW-0472">Membrane</keyword>
<organism evidence="3 4">
    <name type="scientific">Tetrahymena thermophila (strain SB210)</name>
    <dbReference type="NCBI Taxonomy" id="312017"/>
    <lineage>
        <taxon>Eukaryota</taxon>
        <taxon>Sar</taxon>
        <taxon>Alveolata</taxon>
        <taxon>Ciliophora</taxon>
        <taxon>Intramacronucleata</taxon>
        <taxon>Oligohymenophorea</taxon>
        <taxon>Hymenostomatida</taxon>
        <taxon>Tetrahymenina</taxon>
        <taxon>Tetrahymenidae</taxon>
        <taxon>Tetrahymena</taxon>
    </lineage>
</organism>
<evidence type="ECO:0000313" key="3">
    <source>
        <dbReference type="EMBL" id="EAR98367.1"/>
    </source>
</evidence>
<reference evidence="4" key="1">
    <citation type="journal article" date="2006" name="PLoS Biol.">
        <title>Macronuclear genome sequence of the ciliate Tetrahymena thermophila, a model eukaryote.</title>
        <authorList>
            <person name="Eisen J.A."/>
            <person name="Coyne R.S."/>
            <person name="Wu M."/>
            <person name="Wu D."/>
            <person name="Thiagarajan M."/>
            <person name="Wortman J.R."/>
            <person name="Badger J.H."/>
            <person name="Ren Q."/>
            <person name="Amedeo P."/>
            <person name="Jones K.M."/>
            <person name="Tallon L.J."/>
            <person name="Delcher A.L."/>
            <person name="Salzberg S.L."/>
            <person name="Silva J.C."/>
            <person name="Haas B.J."/>
            <person name="Majoros W.H."/>
            <person name="Farzad M."/>
            <person name="Carlton J.M."/>
            <person name="Smith R.K. Jr."/>
            <person name="Garg J."/>
            <person name="Pearlman R.E."/>
            <person name="Karrer K.M."/>
            <person name="Sun L."/>
            <person name="Manning G."/>
            <person name="Elde N.C."/>
            <person name="Turkewitz A.P."/>
            <person name="Asai D.J."/>
            <person name="Wilkes D.E."/>
            <person name="Wang Y."/>
            <person name="Cai H."/>
            <person name="Collins K."/>
            <person name="Stewart B.A."/>
            <person name="Lee S.R."/>
            <person name="Wilamowska K."/>
            <person name="Weinberg Z."/>
            <person name="Ruzzo W.L."/>
            <person name="Wloga D."/>
            <person name="Gaertig J."/>
            <person name="Frankel J."/>
            <person name="Tsao C.-C."/>
            <person name="Gorovsky M.A."/>
            <person name="Keeling P.J."/>
            <person name="Waller R.F."/>
            <person name="Patron N.J."/>
            <person name="Cherry J.M."/>
            <person name="Stover N.A."/>
            <person name="Krieger C.J."/>
            <person name="del Toro C."/>
            <person name="Ryder H.F."/>
            <person name="Williamson S.C."/>
            <person name="Barbeau R.A."/>
            <person name="Hamilton E.P."/>
            <person name="Orias E."/>
        </authorList>
    </citation>
    <scope>NUCLEOTIDE SEQUENCE [LARGE SCALE GENOMIC DNA]</scope>
    <source>
        <strain evidence="4">SB210</strain>
    </source>
</reference>
<evidence type="ECO:0000313" key="4">
    <source>
        <dbReference type="Proteomes" id="UP000009168"/>
    </source>
</evidence>
<dbReference type="EMBL" id="GG662651">
    <property type="protein sequence ID" value="EAR98367.1"/>
    <property type="molecule type" value="Genomic_DNA"/>
</dbReference>
<dbReference type="GeneID" id="7834505"/>
<keyword evidence="2" id="KW-0812">Transmembrane</keyword>
<dbReference type="Proteomes" id="UP000009168">
    <property type="component" value="Unassembled WGS sequence"/>
</dbReference>
<feature type="compositionally biased region" description="Polar residues" evidence="1">
    <location>
        <begin position="1183"/>
        <end position="1198"/>
    </location>
</feature>
<evidence type="ECO:0000256" key="2">
    <source>
        <dbReference type="SAM" id="Phobius"/>
    </source>
</evidence>
<feature type="region of interest" description="Disordered" evidence="1">
    <location>
        <begin position="1306"/>
        <end position="1327"/>
    </location>
</feature>
<feature type="transmembrane region" description="Helical" evidence="2">
    <location>
        <begin position="154"/>
        <end position="174"/>
    </location>
</feature>
<keyword evidence="2" id="KW-1133">Transmembrane helix</keyword>
<feature type="transmembrane region" description="Helical" evidence="2">
    <location>
        <begin position="183"/>
        <end position="201"/>
    </location>
</feature>
<feature type="transmembrane region" description="Helical" evidence="2">
    <location>
        <begin position="84"/>
        <end position="105"/>
    </location>
</feature>
<dbReference type="HOGENOM" id="CLU_247132_0_0_1"/>